<dbReference type="Proteomes" id="UP000006727">
    <property type="component" value="Chromosome 14"/>
</dbReference>
<protein>
    <submittedName>
        <fullName evidence="2 3">Uncharacterized protein</fullName>
    </submittedName>
</protein>
<dbReference type="PANTHER" id="PTHR31161">
    <property type="entry name" value="PROTEIN GRAVITROPIC IN THE LIGHT 1"/>
    <property type="match status" value="1"/>
</dbReference>
<gene>
    <name evidence="3" type="primary">LOC112291943</name>
    <name evidence="2" type="ORF">PHYPA_018411</name>
</gene>
<dbReference type="AlphaFoldDB" id="A0A2K1JHI1"/>
<reference evidence="3" key="3">
    <citation type="submission" date="2020-12" db="UniProtKB">
        <authorList>
            <consortium name="EnsemblPlants"/>
        </authorList>
    </citation>
    <scope>IDENTIFICATION</scope>
</reference>
<dbReference type="Gramene" id="Pp3c14_12190V3.3">
    <property type="protein sequence ID" value="PAC:32962039.CDS.1"/>
    <property type="gene ID" value="Pp3c14_12190"/>
</dbReference>
<dbReference type="RefSeq" id="XP_024395739.1">
    <property type="nucleotide sequence ID" value="XM_024539971.2"/>
</dbReference>
<evidence type="ECO:0000256" key="1">
    <source>
        <dbReference type="SAM" id="MobiDB-lite"/>
    </source>
</evidence>
<accession>A0A2K1JHI1</accession>
<reference evidence="2 4" key="1">
    <citation type="journal article" date="2008" name="Science">
        <title>The Physcomitrella genome reveals evolutionary insights into the conquest of land by plants.</title>
        <authorList>
            <person name="Rensing S."/>
            <person name="Lang D."/>
            <person name="Zimmer A."/>
            <person name="Terry A."/>
            <person name="Salamov A."/>
            <person name="Shapiro H."/>
            <person name="Nishiyama T."/>
            <person name="Perroud P.-F."/>
            <person name="Lindquist E."/>
            <person name="Kamisugi Y."/>
            <person name="Tanahashi T."/>
            <person name="Sakakibara K."/>
            <person name="Fujita T."/>
            <person name="Oishi K."/>
            <person name="Shin-I T."/>
            <person name="Kuroki Y."/>
            <person name="Toyoda A."/>
            <person name="Suzuki Y."/>
            <person name="Hashimoto A."/>
            <person name="Yamaguchi K."/>
            <person name="Sugano A."/>
            <person name="Kohara Y."/>
            <person name="Fujiyama A."/>
            <person name="Anterola A."/>
            <person name="Aoki S."/>
            <person name="Ashton N."/>
            <person name="Barbazuk W.B."/>
            <person name="Barker E."/>
            <person name="Bennetzen J."/>
            <person name="Bezanilla M."/>
            <person name="Blankenship R."/>
            <person name="Cho S.H."/>
            <person name="Dutcher S."/>
            <person name="Estelle M."/>
            <person name="Fawcett J.A."/>
            <person name="Gundlach H."/>
            <person name="Hanada K."/>
            <person name="Heyl A."/>
            <person name="Hicks K.A."/>
            <person name="Hugh J."/>
            <person name="Lohr M."/>
            <person name="Mayer K."/>
            <person name="Melkozernov A."/>
            <person name="Murata T."/>
            <person name="Nelson D."/>
            <person name="Pils B."/>
            <person name="Prigge M."/>
            <person name="Reiss B."/>
            <person name="Renner T."/>
            <person name="Rombauts S."/>
            <person name="Rushton P."/>
            <person name="Sanderfoot A."/>
            <person name="Schween G."/>
            <person name="Shiu S.-H."/>
            <person name="Stueber K."/>
            <person name="Theodoulou F.L."/>
            <person name="Tu H."/>
            <person name="Van de Peer Y."/>
            <person name="Verrier P.J."/>
            <person name="Waters E."/>
            <person name="Wood A."/>
            <person name="Yang L."/>
            <person name="Cove D."/>
            <person name="Cuming A."/>
            <person name="Hasebe M."/>
            <person name="Lucas S."/>
            <person name="Mishler D.B."/>
            <person name="Reski R."/>
            <person name="Grigoriev I."/>
            <person name="Quatrano R.S."/>
            <person name="Boore J.L."/>
        </authorList>
    </citation>
    <scope>NUCLEOTIDE SEQUENCE [LARGE SCALE GENOMIC DNA]</scope>
    <source>
        <strain evidence="3 4">cv. Gransden 2004</strain>
    </source>
</reference>
<keyword evidence="4" id="KW-1185">Reference proteome</keyword>
<proteinExistence type="predicted"/>
<dbReference type="GO" id="GO:0009959">
    <property type="term" value="P:negative gravitropism"/>
    <property type="evidence" value="ECO:0007669"/>
    <property type="project" value="InterPro"/>
</dbReference>
<sequence>MSGEQIGWPLRRNPPQYASGVNSSIDSMPPEMTNAGAQRRPETARAMLCPEQIVQRSSRGAYIDDGTAPSPAILTTTQSAAREALNQFCKDFLAPFKTANVEVQTAMKVQMMQRLSVPIDAPIVDLRHLVQACLCQLLFADFENSSFGIRRAGQSSWQQEHSRDCFQQFLKYKVKGETVAKLLRNELNETHISDFCTKKFEMLLTLDAGGGFFEGALSTNEISKKHLNHPFYRSFLGAAVSFWLLQRLASSFEDRVMPIYPEREHRFDRNYMISSVPGMGDDEEDNDYNLAVLLTVFPGFRVNMSVVKTWVYLVESPYLPYISRPPDNEKPLYVKRADRYRNSQLVTSTTNSAQPSHQGSGQPPTRSPPSAHSGSWQQPTTSPPCATFSGSGQLPTRSPPSASSCSGQQPTTSPPCATFSGSGQLPMSSPRSARSGSGYSQGTPNRPPNQRSAWKN</sequence>
<name>A0A2K1JHI1_PHYPA</name>
<dbReference type="EnsemblPlants" id="Pp3c14_12190V3.1">
    <property type="protein sequence ID" value="PAC:32962038.CDS.1"/>
    <property type="gene ID" value="Pp3c14_12190"/>
</dbReference>
<evidence type="ECO:0000313" key="2">
    <source>
        <dbReference type="EMBL" id="PNR41008.1"/>
    </source>
</evidence>
<dbReference type="PaxDb" id="3218-PP1S36_218V6.1"/>
<dbReference type="GeneID" id="112291943"/>
<evidence type="ECO:0000313" key="4">
    <source>
        <dbReference type="Proteomes" id="UP000006727"/>
    </source>
</evidence>
<dbReference type="EMBL" id="ABEU02000014">
    <property type="protein sequence ID" value="PNR41008.1"/>
    <property type="molecule type" value="Genomic_DNA"/>
</dbReference>
<dbReference type="OrthoDB" id="1915848at2759"/>
<feature type="region of interest" description="Disordered" evidence="1">
    <location>
        <begin position="1"/>
        <end position="35"/>
    </location>
</feature>
<organism evidence="2">
    <name type="scientific">Physcomitrium patens</name>
    <name type="common">Spreading-leaved earth moss</name>
    <name type="synonym">Physcomitrella patens</name>
    <dbReference type="NCBI Taxonomy" id="3218"/>
    <lineage>
        <taxon>Eukaryota</taxon>
        <taxon>Viridiplantae</taxon>
        <taxon>Streptophyta</taxon>
        <taxon>Embryophyta</taxon>
        <taxon>Bryophyta</taxon>
        <taxon>Bryophytina</taxon>
        <taxon>Bryopsida</taxon>
        <taxon>Funariidae</taxon>
        <taxon>Funariales</taxon>
        <taxon>Funariaceae</taxon>
        <taxon>Physcomitrium</taxon>
    </lineage>
</organism>
<feature type="region of interest" description="Disordered" evidence="1">
    <location>
        <begin position="346"/>
        <end position="456"/>
    </location>
</feature>
<dbReference type="InterPro" id="IPR040225">
    <property type="entry name" value="GIL1-like"/>
</dbReference>
<dbReference type="GO" id="GO:0009639">
    <property type="term" value="P:response to red or far red light"/>
    <property type="evidence" value="ECO:0007669"/>
    <property type="project" value="InterPro"/>
</dbReference>
<reference evidence="2 4" key="2">
    <citation type="journal article" date="2018" name="Plant J.">
        <title>The Physcomitrella patens chromosome-scale assembly reveals moss genome structure and evolution.</title>
        <authorList>
            <person name="Lang D."/>
            <person name="Ullrich K.K."/>
            <person name="Murat F."/>
            <person name="Fuchs J."/>
            <person name="Jenkins J."/>
            <person name="Haas F.B."/>
            <person name="Piednoel M."/>
            <person name="Gundlach H."/>
            <person name="Van Bel M."/>
            <person name="Meyberg R."/>
            <person name="Vives C."/>
            <person name="Morata J."/>
            <person name="Symeonidi A."/>
            <person name="Hiss M."/>
            <person name="Muchero W."/>
            <person name="Kamisugi Y."/>
            <person name="Saleh O."/>
            <person name="Blanc G."/>
            <person name="Decker E.L."/>
            <person name="van Gessel N."/>
            <person name="Grimwood J."/>
            <person name="Hayes R.D."/>
            <person name="Graham S.W."/>
            <person name="Gunter L.E."/>
            <person name="McDaniel S.F."/>
            <person name="Hoernstein S.N.W."/>
            <person name="Larsson A."/>
            <person name="Li F.W."/>
            <person name="Perroud P.F."/>
            <person name="Phillips J."/>
            <person name="Ranjan P."/>
            <person name="Rokshar D.S."/>
            <person name="Rothfels C.J."/>
            <person name="Schneider L."/>
            <person name="Shu S."/>
            <person name="Stevenson D.W."/>
            <person name="Thummler F."/>
            <person name="Tillich M."/>
            <person name="Villarreal Aguilar J.C."/>
            <person name="Widiez T."/>
            <person name="Wong G.K."/>
            <person name="Wymore A."/>
            <person name="Zhang Y."/>
            <person name="Zimmer A.D."/>
            <person name="Quatrano R.S."/>
            <person name="Mayer K.F.X."/>
            <person name="Goodstein D."/>
            <person name="Casacuberta J.M."/>
            <person name="Vandepoele K."/>
            <person name="Reski R."/>
            <person name="Cuming A.C."/>
            <person name="Tuskan G.A."/>
            <person name="Maumus F."/>
            <person name="Salse J."/>
            <person name="Schmutz J."/>
            <person name="Rensing S.A."/>
        </authorList>
    </citation>
    <scope>NUCLEOTIDE SEQUENCE [LARGE SCALE GENOMIC DNA]</scope>
    <source>
        <strain evidence="3 4">cv. Gransden 2004</strain>
    </source>
</reference>
<dbReference type="Gramene" id="Pp3c14_12190V3.1">
    <property type="protein sequence ID" value="PAC:32962038.CDS.1"/>
    <property type="gene ID" value="Pp3c14_12190"/>
</dbReference>
<dbReference type="EnsemblPlants" id="Pp3c14_12190V3.3">
    <property type="protein sequence ID" value="PAC:32962039.CDS.1"/>
    <property type="gene ID" value="Pp3c14_12190"/>
</dbReference>
<evidence type="ECO:0000313" key="3">
    <source>
        <dbReference type="EnsemblPlants" id="PAC:32962038.CDS.1"/>
    </source>
</evidence>